<evidence type="ECO:0000313" key="2">
    <source>
        <dbReference type="EMBL" id="KAH0962958.1"/>
    </source>
</evidence>
<dbReference type="Proteomes" id="UP000824596">
    <property type="component" value="Unassembled WGS sequence"/>
</dbReference>
<dbReference type="GeneID" id="68354597"/>
<sequence>MMRSAALRARQFADTTGQLPDPRELWLNGVPETSSKKFLRHVDKYGAPYWVPHKQRALANPDPAAQRDFFEVSDLLLDLDAEGASSVRPYADEDELRMSAKWAVTPERAAVRARVEQFKEQIHASRLGALKSLLRPASARLISPHDIFSAALSGAPAPSGPETHAAHDESANLPPRTRGDLDTVCLDNGIPPHALQDDEQLLRWMMLRRDVLQVSRREHESEPPTRAQLSNALRHQTSLSGIRRVVFQSIAAGTFIGSFAKQRTIRSAMTSRIRRACDGVLNQTLTRRSTALETLAFIGNLSARITQPERSVGTPLCGLALHLSAEVGDIEAMSQWLQRGYRHKAWGERKMAADVQLALASFPPLLSDDCGTGQLQQARDRQHLFRVLTGVDAEGQVAPESLRDVVMHYLSGACEAMPRTRLAMYESYVMLLAQLGAARLLWTEWRVSAPHARKLYDSKGGIVETVAAIFQKALCQLAHSAAASDHSTPRHLTLEECARLDHGAVAAQEAGSWRSVSTLETGVDEAVPLFELPLDGWTEAVKKLRLRTVSSSGART</sequence>
<evidence type="ECO:0000313" key="3">
    <source>
        <dbReference type="Proteomes" id="UP000824596"/>
    </source>
</evidence>
<reference evidence="2" key="1">
    <citation type="submission" date="2021-09" db="EMBL/GenBank/DDBJ databases">
        <title>A high-quality genome of the endoparasitic fungus Hirsutella rhossiliensis with a comparison of Hirsutella genomes reveals transposable elements contributing to genome size variation.</title>
        <authorList>
            <person name="Lin R."/>
            <person name="Jiao Y."/>
            <person name="Sun X."/>
            <person name="Ling J."/>
            <person name="Xie B."/>
            <person name="Cheng X."/>
        </authorList>
    </citation>
    <scope>NUCLEOTIDE SEQUENCE</scope>
    <source>
        <strain evidence="2">HR02</strain>
    </source>
</reference>
<name>A0A9P8SHC4_9HYPO</name>
<dbReference type="OrthoDB" id="4581301at2759"/>
<proteinExistence type="predicted"/>
<evidence type="ECO:0000256" key="1">
    <source>
        <dbReference type="SAM" id="MobiDB-lite"/>
    </source>
</evidence>
<protein>
    <submittedName>
        <fullName evidence="2">Uncharacterized protein</fullName>
    </submittedName>
</protein>
<dbReference type="RefSeq" id="XP_044720471.1">
    <property type="nucleotide sequence ID" value="XM_044863939.1"/>
</dbReference>
<dbReference type="EMBL" id="JAIZPD010000005">
    <property type="protein sequence ID" value="KAH0962958.1"/>
    <property type="molecule type" value="Genomic_DNA"/>
</dbReference>
<keyword evidence="3" id="KW-1185">Reference proteome</keyword>
<comment type="caution">
    <text evidence="2">The sequence shown here is derived from an EMBL/GenBank/DDBJ whole genome shotgun (WGS) entry which is preliminary data.</text>
</comment>
<organism evidence="2 3">
    <name type="scientific">Hirsutella rhossiliensis</name>
    <dbReference type="NCBI Taxonomy" id="111463"/>
    <lineage>
        <taxon>Eukaryota</taxon>
        <taxon>Fungi</taxon>
        <taxon>Dikarya</taxon>
        <taxon>Ascomycota</taxon>
        <taxon>Pezizomycotina</taxon>
        <taxon>Sordariomycetes</taxon>
        <taxon>Hypocreomycetidae</taxon>
        <taxon>Hypocreales</taxon>
        <taxon>Ophiocordycipitaceae</taxon>
        <taxon>Hirsutella</taxon>
    </lineage>
</organism>
<accession>A0A9P8SHC4</accession>
<gene>
    <name evidence="2" type="ORF">HRG_05468</name>
</gene>
<dbReference type="AlphaFoldDB" id="A0A9P8SHC4"/>
<feature type="region of interest" description="Disordered" evidence="1">
    <location>
        <begin position="153"/>
        <end position="177"/>
    </location>
</feature>